<proteinExistence type="predicted"/>
<dbReference type="PANTHER" id="PTHR10527">
    <property type="entry name" value="IMPORTIN BETA"/>
    <property type="match status" value="1"/>
</dbReference>
<evidence type="ECO:0000313" key="7">
    <source>
        <dbReference type="Proteomes" id="UP000287651"/>
    </source>
</evidence>
<dbReference type="InterPro" id="IPR011989">
    <property type="entry name" value="ARM-like"/>
</dbReference>
<reference evidence="6 7" key="1">
    <citation type="journal article" date="2014" name="Agronomy (Basel)">
        <title>A Draft Genome Sequence for Ensete ventricosum, the Drought-Tolerant Tree Against Hunger.</title>
        <authorList>
            <person name="Harrison J."/>
            <person name="Moore K.A."/>
            <person name="Paszkiewicz K."/>
            <person name="Jones T."/>
            <person name="Grant M."/>
            <person name="Ambacheew D."/>
            <person name="Muzemil S."/>
            <person name="Studholme D.J."/>
        </authorList>
    </citation>
    <scope>NUCLEOTIDE SEQUENCE [LARGE SCALE GENOMIC DNA]</scope>
</reference>
<keyword evidence="4" id="KW-0677">Repeat</keyword>
<evidence type="ECO:0000256" key="3">
    <source>
        <dbReference type="ARBA" id="ARBA00022490"/>
    </source>
</evidence>
<dbReference type="Proteomes" id="UP000287651">
    <property type="component" value="Unassembled WGS sequence"/>
</dbReference>
<dbReference type="SUPFAM" id="SSF48371">
    <property type="entry name" value="ARM repeat"/>
    <property type="match status" value="1"/>
</dbReference>
<sequence length="113" mass="12845">MAVRALVPNRTVRSTVGTVVSVLLQLERVAGWPELLEALVQCLASNDFNHMEGLFCLCSTDRSSTNRLGALPAQWWSWILQPHLRNVIEYLLQANKDPDDEVSLEACEFWYVQ</sequence>
<dbReference type="GO" id="GO:0005737">
    <property type="term" value="C:cytoplasm"/>
    <property type="evidence" value="ECO:0007669"/>
    <property type="project" value="UniProtKB-SubCell"/>
</dbReference>
<dbReference type="Gene3D" id="1.25.10.10">
    <property type="entry name" value="Leucine-rich Repeat Variant"/>
    <property type="match status" value="2"/>
</dbReference>
<keyword evidence="5" id="KW-0653">Protein transport</keyword>
<dbReference type="EMBL" id="AMZH03007686">
    <property type="protein sequence ID" value="RRT60684.1"/>
    <property type="molecule type" value="Genomic_DNA"/>
</dbReference>
<evidence type="ECO:0000256" key="1">
    <source>
        <dbReference type="ARBA" id="ARBA00004496"/>
    </source>
</evidence>
<dbReference type="AlphaFoldDB" id="A0A426Z9N3"/>
<dbReference type="GO" id="GO:0006606">
    <property type="term" value="P:protein import into nucleus"/>
    <property type="evidence" value="ECO:0007669"/>
    <property type="project" value="InterPro"/>
</dbReference>
<comment type="caution">
    <text evidence="6">The sequence shown here is derived from an EMBL/GenBank/DDBJ whole genome shotgun (WGS) entry which is preliminary data.</text>
</comment>
<keyword evidence="2" id="KW-0813">Transport</keyword>
<protein>
    <submittedName>
        <fullName evidence="6">Uncharacterized protein</fullName>
    </submittedName>
</protein>
<name>A0A426Z9N3_ENSVE</name>
<dbReference type="InterPro" id="IPR040122">
    <property type="entry name" value="Importin_beta"/>
</dbReference>
<evidence type="ECO:0000256" key="2">
    <source>
        <dbReference type="ARBA" id="ARBA00022448"/>
    </source>
</evidence>
<gene>
    <name evidence="6" type="ORF">B296_00044788</name>
</gene>
<accession>A0A426Z9N3</accession>
<evidence type="ECO:0000256" key="5">
    <source>
        <dbReference type="ARBA" id="ARBA00022927"/>
    </source>
</evidence>
<organism evidence="6 7">
    <name type="scientific">Ensete ventricosum</name>
    <name type="common">Abyssinian banana</name>
    <name type="synonym">Musa ensete</name>
    <dbReference type="NCBI Taxonomy" id="4639"/>
    <lineage>
        <taxon>Eukaryota</taxon>
        <taxon>Viridiplantae</taxon>
        <taxon>Streptophyta</taxon>
        <taxon>Embryophyta</taxon>
        <taxon>Tracheophyta</taxon>
        <taxon>Spermatophyta</taxon>
        <taxon>Magnoliopsida</taxon>
        <taxon>Liliopsida</taxon>
        <taxon>Zingiberales</taxon>
        <taxon>Musaceae</taxon>
        <taxon>Ensete</taxon>
    </lineage>
</organism>
<evidence type="ECO:0000256" key="4">
    <source>
        <dbReference type="ARBA" id="ARBA00022737"/>
    </source>
</evidence>
<evidence type="ECO:0000313" key="6">
    <source>
        <dbReference type="EMBL" id="RRT60684.1"/>
    </source>
</evidence>
<keyword evidence="3" id="KW-0963">Cytoplasm</keyword>
<dbReference type="InterPro" id="IPR016024">
    <property type="entry name" value="ARM-type_fold"/>
</dbReference>
<comment type="subcellular location">
    <subcellularLocation>
        <location evidence="1">Cytoplasm</location>
    </subcellularLocation>
</comment>